<feature type="repeat" description="TPR" evidence="3">
    <location>
        <begin position="357"/>
        <end position="390"/>
    </location>
</feature>
<sequence>MDPLTLAGIVTIVLTEALARVGELSLNGAISRLRDLIAAKSPEIINQLQEISENQTPLPETIEAIATLVKDDPQIREVAEQVAKENGSKPYFDLIWETLDENSQNLAMHLSLFALAPFSQSLINGLLGDHHPDDIEEWFVDNLVNLNLVNDLGNNWYELHTLIRDFLKKKLEESVFKVEAKRAYCKIMVVIAKDIQETLTLADITRLKPYIDHLKIAAEELNEWLEEEDLIWPFIGLCRFYEAQGFYQQAAPYREQCLTVSEKRLGENHPSVANSLNNLATLYQAQRRYTEAEPLYLRSVSIKEQELGKNHPFVATSLNNLATLYQAQRRYTEAEPLYLRSVSIKEQELGKNHPSLVSSLNNLASLYQVQGKFQDAESLYERALSICEQELGKNHPDMASSLHNLAGLYQAQGRYEDAESAYELVLSIDKQQLRENHPDVASSLHNLAGLYKVQGRYEDAEPLYERALFKEQYLGENHPYIVTSLKDFGNFYYNQSKYAKAEPLYERALFKEQYLGENHPDVAIIIKNLHSTYRIQDKYTKAELLYKPTLPIKEKYNNVLVQYQMGQRYFEGKNLRGQCFKGANLSGANFSRCDIKGTNFKEANLTGAKFIGAKAGLQKRWQIVLLIIVYFLLLLSNLFLIGLITLALEYAKNALELIFILIVIVPLVVVGSVTVVGSVAFAVAFAVVGARSVALIGVVALVGALVFAGSGSLALGLALAWNILIYYVVNRTMKGDIRDSWLRNLAITFAAIGGTSFYNATLTDANFGGASLGNTDLRAKLLTRNCFKDALKLNLARVGP</sequence>
<evidence type="ECO:0000313" key="6">
    <source>
        <dbReference type="Proteomes" id="UP000516013"/>
    </source>
</evidence>
<dbReference type="InterPro" id="IPR001646">
    <property type="entry name" value="5peptide_repeat"/>
</dbReference>
<feature type="transmembrane region" description="Helical" evidence="4">
    <location>
        <begin position="696"/>
        <end position="729"/>
    </location>
</feature>
<dbReference type="SMART" id="SM00028">
    <property type="entry name" value="TPR"/>
    <property type="match status" value="7"/>
</dbReference>
<keyword evidence="4" id="KW-0472">Membrane</keyword>
<dbReference type="PANTHER" id="PTHR45641:SF19">
    <property type="entry name" value="NEPHROCYSTIN-3"/>
    <property type="match status" value="1"/>
</dbReference>
<feature type="transmembrane region" description="Helical" evidence="4">
    <location>
        <begin position="623"/>
        <end position="648"/>
    </location>
</feature>
<feature type="repeat" description="TPR" evidence="3">
    <location>
        <begin position="273"/>
        <end position="306"/>
    </location>
</feature>
<dbReference type="Pfam" id="PF13424">
    <property type="entry name" value="TPR_12"/>
    <property type="match status" value="3"/>
</dbReference>
<keyword evidence="6" id="KW-1185">Reference proteome</keyword>
<dbReference type="SUPFAM" id="SSF48452">
    <property type="entry name" value="TPR-like"/>
    <property type="match status" value="3"/>
</dbReference>
<keyword evidence="2 3" id="KW-0802">TPR repeat</keyword>
<reference evidence="5 6" key="1">
    <citation type="submission" date="2020-08" db="EMBL/GenBank/DDBJ databases">
        <title>Complete genome sequence of Raphidiopsis curvispora isolated from drinking water reservoir in South Korea.</title>
        <authorList>
            <person name="Jeong J."/>
        </authorList>
    </citation>
    <scope>NUCLEOTIDE SEQUENCE [LARGE SCALE GENOMIC DNA]</scope>
    <source>
        <strain evidence="5 6">GIHE-G1</strain>
    </source>
</reference>
<dbReference type="Proteomes" id="UP000516013">
    <property type="component" value="Chromosome"/>
</dbReference>
<dbReference type="Gene3D" id="1.25.40.10">
    <property type="entry name" value="Tetratricopeptide repeat domain"/>
    <property type="match status" value="3"/>
</dbReference>
<accession>A0A7H0EZL9</accession>
<feature type="transmembrane region" description="Helical" evidence="4">
    <location>
        <begin position="657"/>
        <end position="690"/>
    </location>
</feature>
<gene>
    <name evidence="5" type="ORF">IAR63_15565</name>
</gene>
<evidence type="ECO:0000256" key="1">
    <source>
        <dbReference type="ARBA" id="ARBA00022737"/>
    </source>
</evidence>
<evidence type="ECO:0000313" key="5">
    <source>
        <dbReference type="EMBL" id="QNP29235.1"/>
    </source>
</evidence>
<dbReference type="EMBL" id="CP060822">
    <property type="protein sequence ID" value="QNP29235.1"/>
    <property type="molecule type" value="Genomic_DNA"/>
</dbReference>
<dbReference type="PROSITE" id="PS50005">
    <property type="entry name" value="TPR"/>
    <property type="match status" value="3"/>
</dbReference>
<dbReference type="SUPFAM" id="SSF141571">
    <property type="entry name" value="Pentapeptide repeat-like"/>
    <property type="match status" value="1"/>
</dbReference>
<dbReference type="Pfam" id="PF13374">
    <property type="entry name" value="TPR_10"/>
    <property type="match status" value="1"/>
</dbReference>
<feature type="repeat" description="TPR" evidence="3">
    <location>
        <begin position="399"/>
        <end position="432"/>
    </location>
</feature>
<dbReference type="KEGG" id="ccur:IAR63_15565"/>
<dbReference type="PRINTS" id="PR00381">
    <property type="entry name" value="KINESINLIGHT"/>
</dbReference>
<dbReference type="RefSeq" id="WP_187705897.1">
    <property type="nucleotide sequence ID" value="NZ_CP060822.1"/>
</dbReference>
<keyword evidence="1" id="KW-0677">Repeat</keyword>
<dbReference type="AlphaFoldDB" id="A0A7H0EZL9"/>
<keyword evidence="4" id="KW-0812">Transmembrane</keyword>
<evidence type="ECO:0000256" key="4">
    <source>
        <dbReference type="SAM" id="Phobius"/>
    </source>
</evidence>
<dbReference type="InterPro" id="IPR011990">
    <property type="entry name" value="TPR-like_helical_dom_sf"/>
</dbReference>
<dbReference type="PANTHER" id="PTHR45641">
    <property type="entry name" value="TETRATRICOPEPTIDE REPEAT PROTEIN (AFU_ORTHOLOGUE AFUA_6G03870)"/>
    <property type="match status" value="1"/>
</dbReference>
<dbReference type="Pfam" id="PF00805">
    <property type="entry name" value="Pentapeptide"/>
    <property type="match status" value="2"/>
</dbReference>
<keyword evidence="4" id="KW-1133">Transmembrane helix</keyword>
<dbReference type="InterPro" id="IPR019734">
    <property type="entry name" value="TPR_rpt"/>
</dbReference>
<organism evidence="5 6">
    <name type="scientific">Cylindrospermopsis curvispora GIHE-G1</name>
    <dbReference type="NCBI Taxonomy" id="2666332"/>
    <lineage>
        <taxon>Bacteria</taxon>
        <taxon>Bacillati</taxon>
        <taxon>Cyanobacteriota</taxon>
        <taxon>Cyanophyceae</taxon>
        <taxon>Nostocales</taxon>
        <taxon>Aphanizomenonaceae</taxon>
        <taxon>Cylindrospermopsis</taxon>
    </lineage>
</organism>
<name>A0A7H0EZL9_9CYAN</name>
<evidence type="ECO:0000256" key="2">
    <source>
        <dbReference type="ARBA" id="ARBA00022803"/>
    </source>
</evidence>
<proteinExistence type="predicted"/>
<dbReference type="Gene3D" id="2.160.20.80">
    <property type="entry name" value="E3 ubiquitin-protein ligase SopA"/>
    <property type="match status" value="1"/>
</dbReference>
<protein>
    <submittedName>
        <fullName evidence="5">Tetratricopeptide repeat protein</fullName>
    </submittedName>
</protein>
<evidence type="ECO:0000256" key="3">
    <source>
        <dbReference type="PROSITE-ProRule" id="PRU00339"/>
    </source>
</evidence>
<feature type="transmembrane region" description="Helical" evidence="4">
    <location>
        <begin position="741"/>
        <end position="758"/>
    </location>
</feature>